<name>A0ACC0W882_9STRA</name>
<keyword evidence="2" id="KW-1185">Reference proteome</keyword>
<accession>A0ACC0W882</accession>
<organism evidence="1 2">
    <name type="scientific">Peronosclerospora sorghi</name>
    <dbReference type="NCBI Taxonomy" id="230839"/>
    <lineage>
        <taxon>Eukaryota</taxon>
        <taxon>Sar</taxon>
        <taxon>Stramenopiles</taxon>
        <taxon>Oomycota</taxon>
        <taxon>Peronosporomycetes</taxon>
        <taxon>Peronosporales</taxon>
        <taxon>Peronosporaceae</taxon>
        <taxon>Peronosclerospora</taxon>
    </lineage>
</organism>
<sequence>MPTALDAGVADAGISRLVCMCAAHSMTALAEVARETELAQREQLELEPSFLTARSPFSDMLRSTRRLSPALAVRGRVFRRLQRFHLLSPDRRAQSDMIATYLLAPTVRLHVFEWRRHWWQHPFHLMKAGHGMFVQGRKLVQSILDYLVLSVAANTTLRNAQELAETLVLSGFLSPVDESSEENDEPLSKTYVLDDDYYELVAPGATGIVLTPHVATTAMVDCNPTTSLRGAIVVPLKPSQSPLTRNRPSQAEGLLSVWAVTDGATCAGFVNRQWKGSHVRSLFGIEGKLKHCYAVVNKPKYHSLVLFETDVARHALVCYDLTVATVKYFGLFALKICTDGNARAAYHGNRNAVETFVFTNKPEQEQWLLALLDAGASFLETHPLMLSFAAPSVSLYSLQDTDAEGNTFYLSELRGHVALLTTVASGSSNTDAKQFTQLAELAREYQNAGLQVVAFPTAQFGDAEFDNDEELVTSCRAMFDADFPILATRDSVTPVYGFLPVTGSFFMFIRRDLTRSKGKDVKAQAKPETALAPILVMKPWPYCAAIISFA</sequence>
<protein>
    <submittedName>
        <fullName evidence="1">Uncharacterized protein</fullName>
    </submittedName>
</protein>
<gene>
    <name evidence="1" type="ORF">PsorP6_006864</name>
</gene>
<reference evidence="1 2" key="1">
    <citation type="journal article" date="2022" name="bioRxiv">
        <title>The genome of the oomycete Peronosclerospora sorghi, a cosmopolitan pathogen of maize and sorghum, is inflated with dispersed pseudogenes.</title>
        <authorList>
            <person name="Fletcher K."/>
            <person name="Martin F."/>
            <person name="Isakeit T."/>
            <person name="Cavanaugh K."/>
            <person name="Magill C."/>
            <person name="Michelmore R."/>
        </authorList>
    </citation>
    <scope>NUCLEOTIDE SEQUENCE [LARGE SCALE GENOMIC DNA]</scope>
    <source>
        <strain evidence="1">P6</strain>
    </source>
</reference>
<dbReference type="Proteomes" id="UP001163321">
    <property type="component" value="Chromosome 3"/>
</dbReference>
<dbReference type="EMBL" id="CM047582">
    <property type="protein sequence ID" value="KAI9914308.1"/>
    <property type="molecule type" value="Genomic_DNA"/>
</dbReference>
<evidence type="ECO:0000313" key="2">
    <source>
        <dbReference type="Proteomes" id="UP001163321"/>
    </source>
</evidence>
<proteinExistence type="predicted"/>
<comment type="caution">
    <text evidence="1">The sequence shown here is derived from an EMBL/GenBank/DDBJ whole genome shotgun (WGS) entry which is preliminary data.</text>
</comment>
<evidence type="ECO:0000313" key="1">
    <source>
        <dbReference type="EMBL" id="KAI9914308.1"/>
    </source>
</evidence>